<reference evidence="14" key="1">
    <citation type="journal article" date="2017" name="bioRxiv">
        <title>Comparative analysis of the genomes of Stylophora pistillata and Acropora digitifera provides evidence for extensive differences between species of corals.</title>
        <authorList>
            <person name="Voolstra C.R."/>
            <person name="Li Y."/>
            <person name="Liew Y.J."/>
            <person name="Baumgarten S."/>
            <person name="Zoccola D."/>
            <person name="Flot J.-F."/>
            <person name="Tambutte S."/>
            <person name="Allemand D."/>
            <person name="Aranda M."/>
        </authorList>
    </citation>
    <scope>NUCLEOTIDE SEQUENCE [LARGE SCALE GENOMIC DNA]</scope>
</reference>
<feature type="transmembrane region" description="Helical" evidence="11">
    <location>
        <begin position="224"/>
        <end position="248"/>
    </location>
</feature>
<dbReference type="Gene3D" id="1.20.1070.10">
    <property type="entry name" value="Rhodopsin 7-helix transmembrane proteins"/>
    <property type="match status" value="1"/>
</dbReference>
<evidence type="ECO:0000256" key="9">
    <source>
        <dbReference type="RuleBase" id="RU000688"/>
    </source>
</evidence>
<dbReference type="Pfam" id="PF00001">
    <property type="entry name" value="7tm_1"/>
    <property type="match status" value="1"/>
</dbReference>
<comment type="similarity">
    <text evidence="2 9">Belongs to the G-protein coupled receptor 1 family.</text>
</comment>
<dbReference type="PRINTS" id="PR01012">
    <property type="entry name" value="NRPEPTIDEYR"/>
</dbReference>
<evidence type="ECO:0000256" key="5">
    <source>
        <dbReference type="ARBA" id="ARBA00023040"/>
    </source>
</evidence>
<keyword evidence="8 9" id="KW-0807">Transducer</keyword>
<dbReference type="InterPro" id="IPR000276">
    <property type="entry name" value="GPCR_Rhodpsn"/>
</dbReference>
<keyword evidence="5 9" id="KW-0297">G-protein coupled receptor</keyword>
<feature type="compositionally biased region" description="Polar residues" evidence="10">
    <location>
        <begin position="1"/>
        <end position="16"/>
    </location>
</feature>
<evidence type="ECO:0000256" key="11">
    <source>
        <dbReference type="SAM" id="Phobius"/>
    </source>
</evidence>
<protein>
    <submittedName>
        <fullName evidence="13">Orexin receptor type 2</fullName>
    </submittedName>
</protein>
<evidence type="ECO:0000256" key="4">
    <source>
        <dbReference type="ARBA" id="ARBA00022989"/>
    </source>
</evidence>
<evidence type="ECO:0000256" key="7">
    <source>
        <dbReference type="ARBA" id="ARBA00023170"/>
    </source>
</evidence>
<dbReference type="PROSITE" id="PS50262">
    <property type="entry name" value="G_PROTEIN_RECEP_F1_2"/>
    <property type="match status" value="1"/>
</dbReference>
<feature type="transmembrane region" description="Helical" evidence="11">
    <location>
        <begin position="98"/>
        <end position="119"/>
    </location>
</feature>
<dbReference type="PANTHER" id="PTHR45695">
    <property type="entry name" value="LEUCOKININ RECEPTOR-RELATED"/>
    <property type="match status" value="1"/>
</dbReference>
<organism evidence="13 14">
    <name type="scientific">Stylophora pistillata</name>
    <name type="common">Smooth cauliflower coral</name>
    <dbReference type="NCBI Taxonomy" id="50429"/>
    <lineage>
        <taxon>Eukaryota</taxon>
        <taxon>Metazoa</taxon>
        <taxon>Cnidaria</taxon>
        <taxon>Anthozoa</taxon>
        <taxon>Hexacorallia</taxon>
        <taxon>Scleractinia</taxon>
        <taxon>Astrocoeniina</taxon>
        <taxon>Pocilloporidae</taxon>
        <taxon>Stylophora</taxon>
    </lineage>
</organism>
<accession>A0A2B4SQU8</accession>
<dbReference type="PANTHER" id="PTHR45695:SF9">
    <property type="entry name" value="LEUCOKININ RECEPTOR"/>
    <property type="match status" value="1"/>
</dbReference>
<keyword evidence="6 11" id="KW-0472">Membrane</keyword>
<dbReference type="SUPFAM" id="SSF81321">
    <property type="entry name" value="Family A G protein-coupled receptor-like"/>
    <property type="match status" value="1"/>
</dbReference>
<evidence type="ECO:0000313" key="14">
    <source>
        <dbReference type="Proteomes" id="UP000225706"/>
    </source>
</evidence>
<feature type="domain" description="G-protein coupled receptors family 1 profile" evidence="12">
    <location>
        <begin position="74"/>
        <end position="356"/>
    </location>
</feature>
<dbReference type="AlphaFoldDB" id="A0A2B4SQU8"/>
<dbReference type="OrthoDB" id="9445642at2759"/>
<evidence type="ECO:0000256" key="2">
    <source>
        <dbReference type="ARBA" id="ARBA00010663"/>
    </source>
</evidence>
<dbReference type="InterPro" id="IPR000611">
    <property type="entry name" value="NPY_rcpt"/>
</dbReference>
<feature type="transmembrane region" description="Helical" evidence="11">
    <location>
        <begin position="36"/>
        <end position="56"/>
    </location>
</feature>
<evidence type="ECO:0000256" key="6">
    <source>
        <dbReference type="ARBA" id="ARBA00023136"/>
    </source>
</evidence>
<feature type="transmembrane region" description="Helical" evidence="11">
    <location>
        <begin position="331"/>
        <end position="355"/>
    </location>
</feature>
<dbReference type="GO" id="GO:0005886">
    <property type="term" value="C:plasma membrane"/>
    <property type="evidence" value="ECO:0007669"/>
    <property type="project" value="TreeGrafter"/>
</dbReference>
<dbReference type="InterPro" id="IPR017452">
    <property type="entry name" value="GPCR_Rhodpsn_7TM"/>
</dbReference>
<keyword evidence="4 11" id="KW-1133">Transmembrane helix</keyword>
<evidence type="ECO:0000259" key="12">
    <source>
        <dbReference type="PROSITE" id="PS50262"/>
    </source>
</evidence>
<evidence type="ECO:0000313" key="13">
    <source>
        <dbReference type="EMBL" id="PFX31443.1"/>
    </source>
</evidence>
<name>A0A2B4SQU8_STYPI</name>
<dbReference type="PROSITE" id="PS00237">
    <property type="entry name" value="G_PROTEIN_RECEP_F1_1"/>
    <property type="match status" value="1"/>
</dbReference>
<proteinExistence type="inferred from homology"/>
<feature type="transmembrane region" description="Helical" evidence="11">
    <location>
        <begin position="180"/>
        <end position="204"/>
    </location>
</feature>
<feature type="region of interest" description="Disordered" evidence="10">
    <location>
        <begin position="1"/>
        <end position="26"/>
    </location>
</feature>
<comment type="caution">
    <text evidence="13">The sequence shown here is derived from an EMBL/GenBank/DDBJ whole genome shotgun (WGS) entry which is preliminary data.</text>
</comment>
<dbReference type="STRING" id="50429.A0A2B4SQU8"/>
<feature type="transmembrane region" description="Helical" evidence="11">
    <location>
        <begin position="299"/>
        <end position="325"/>
    </location>
</feature>
<feature type="transmembrane region" description="Helical" evidence="11">
    <location>
        <begin position="139"/>
        <end position="159"/>
    </location>
</feature>
<evidence type="ECO:0000256" key="10">
    <source>
        <dbReference type="SAM" id="MobiDB-lite"/>
    </source>
</evidence>
<dbReference type="CDD" id="cd00637">
    <property type="entry name" value="7tm_classA_rhodopsin-like"/>
    <property type="match status" value="1"/>
</dbReference>
<dbReference type="Proteomes" id="UP000225706">
    <property type="component" value="Unassembled WGS sequence"/>
</dbReference>
<sequence>MSSEDCATQINNSLNQDPRCADNSQDKVPVSPVEKVAVFSVIYGIIFLVTIVGINGKKGFEFRDKLVVVNYENGKTIELEDAIYFKLRRKDMRTLTNLFLLNMAISDLLSALFAIPSLMSDQISPSEWPLGGFMCRAVRVISSISVSVSVYTMVVLAVERYQAIVNPFTVRASRKKIRRTVILMGLTWLVSCAIAAPQAFVVTTKYKRCVEDWTGKGGIFGNQIYTVLAFILLFVLPILVIGISYIMIIRTLWQPEPSLSDDARARSGRGFSPTNSQPSYSANRAYAINRMKKKRKTTYMLLTVIVTFMTCMLPFQVVVLLRAFIQLPYETVGFSVFVNFSSVLALCSMACNPFIYSFFSDKFRKACVDVFRCRCEEDGQQAPTTSVLLVSSTMLQTG</sequence>
<dbReference type="GO" id="GO:0004983">
    <property type="term" value="F:neuropeptide Y receptor activity"/>
    <property type="evidence" value="ECO:0007669"/>
    <property type="project" value="InterPro"/>
</dbReference>
<keyword evidence="14" id="KW-1185">Reference proteome</keyword>
<evidence type="ECO:0000256" key="3">
    <source>
        <dbReference type="ARBA" id="ARBA00022692"/>
    </source>
</evidence>
<gene>
    <name evidence="13" type="primary">HCRTR2</name>
    <name evidence="13" type="ORF">AWC38_SpisGene3695</name>
</gene>
<keyword evidence="7 9" id="KW-0675">Receptor</keyword>
<keyword evidence="3 9" id="KW-0812">Transmembrane</keyword>
<dbReference type="EMBL" id="LSMT01000035">
    <property type="protein sequence ID" value="PFX31443.1"/>
    <property type="molecule type" value="Genomic_DNA"/>
</dbReference>
<evidence type="ECO:0000256" key="1">
    <source>
        <dbReference type="ARBA" id="ARBA00004141"/>
    </source>
</evidence>
<comment type="subcellular location">
    <subcellularLocation>
        <location evidence="1">Membrane</location>
        <topology evidence="1">Multi-pass membrane protein</topology>
    </subcellularLocation>
</comment>
<dbReference type="PRINTS" id="PR00237">
    <property type="entry name" value="GPCRRHODOPSN"/>
</dbReference>
<evidence type="ECO:0000256" key="8">
    <source>
        <dbReference type="ARBA" id="ARBA00023224"/>
    </source>
</evidence>